<protein>
    <recommendedName>
        <fullName evidence="3">Putative plant transposon protein domain-containing protein</fullName>
    </recommendedName>
</protein>
<comment type="caution">
    <text evidence="4">The sequence shown here is derived from an EMBL/GenBank/DDBJ whole genome shotgun (WGS) entry which is preliminary data.</text>
</comment>
<feature type="region of interest" description="Disordered" evidence="2">
    <location>
        <begin position="462"/>
        <end position="493"/>
    </location>
</feature>
<organism evidence="4 5">
    <name type="scientific">Stylosanthes scabra</name>
    <dbReference type="NCBI Taxonomy" id="79078"/>
    <lineage>
        <taxon>Eukaryota</taxon>
        <taxon>Viridiplantae</taxon>
        <taxon>Streptophyta</taxon>
        <taxon>Embryophyta</taxon>
        <taxon>Tracheophyta</taxon>
        <taxon>Spermatophyta</taxon>
        <taxon>Magnoliopsida</taxon>
        <taxon>eudicotyledons</taxon>
        <taxon>Gunneridae</taxon>
        <taxon>Pentapetalae</taxon>
        <taxon>rosids</taxon>
        <taxon>fabids</taxon>
        <taxon>Fabales</taxon>
        <taxon>Fabaceae</taxon>
        <taxon>Papilionoideae</taxon>
        <taxon>50 kb inversion clade</taxon>
        <taxon>dalbergioids sensu lato</taxon>
        <taxon>Dalbergieae</taxon>
        <taxon>Pterocarpus clade</taxon>
        <taxon>Stylosanthes</taxon>
    </lineage>
</organism>
<feature type="compositionally biased region" description="Pro residues" evidence="2">
    <location>
        <begin position="478"/>
        <end position="493"/>
    </location>
</feature>
<reference evidence="4 5" key="1">
    <citation type="journal article" date="2023" name="Plants (Basel)">
        <title>Bridging the Gap: Combining Genomics and Transcriptomics Approaches to Understand Stylosanthes scabra, an Orphan Legume from the Brazilian Caatinga.</title>
        <authorList>
            <person name="Ferreira-Neto J.R.C."/>
            <person name="da Silva M.D."/>
            <person name="Binneck E."/>
            <person name="de Melo N.F."/>
            <person name="da Silva R.H."/>
            <person name="de Melo A.L.T.M."/>
            <person name="Pandolfi V."/>
            <person name="Bustamante F.O."/>
            <person name="Brasileiro-Vidal A.C."/>
            <person name="Benko-Iseppon A.M."/>
        </authorList>
    </citation>
    <scope>NUCLEOTIDE SEQUENCE [LARGE SCALE GENOMIC DNA]</scope>
    <source>
        <tissue evidence="4">Leaves</tissue>
    </source>
</reference>
<dbReference type="EMBL" id="JASCZI010244051">
    <property type="protein sequence ID" value="MED6213857.1"/>
    <property type="molecule type" value="Genomic_DNA"/>
</dbReference>
<evidence type="ECO:0000259" key="3">
    <source>
        <dbReference type="Pfam" id="PF20167"/>
    </source>
</evidence>
<evidence type="ECO:0000256" key="2">
    <source>
        <dbReference type="SAM" id="MobiDB-lite"/>
    </source>
</evidence>
<feature type="region of interest" description="Disordered" evidence="2">
    <location>
        <begin position="275"/>
        <end position="321"/>
    </location>
</feature>
<keyword evidence="5" id="KW-1185">Reference proteome</keyword>
<proteinExistence type="predicted"/>
<dbReference type="Pfam" id="PF20167">
    <property type="entry name" value="Transposase_32"/>
    <property type="match status" value="1"/>
</dbReference>
<feature type="compositionally biased region" description="Acidic residues" evidence="2">
    <location>
        <begin position="286"/>
        <end position="295"/>
    </location>
</feature>
<dbReference type="InterPro" id="IPR046796">
    <property type="entry name" value="Transposase_32_dom"/>
</dbReference>
<sequence>MASSSAPVLIFDEHRFRKEFNQEHFNSHARKRKVIPEVGSNLNEDEYPQIMEQVSLRGWRRLAALRTNVSELMVQEFYANPAISYEEAAEQDELPCKSFVRGIKVDFSPSNIRRVMRFKRETGGAQTDYKTRQAVDQRLDEVLAYLCIQGATWKLSLGQPTVPIQLRRTELHPLAKGWQEFIIHSLVLTGIKSEVTITRAILIHSIMQGEDVRVEEIIADNIATIVQGLTNKGNLAYPSTIYKLCKDAGVPLREFRRTPRILELSYITTRRIEATRYPRNLPQPQQDDDKDEDEPMPQVDGGNEEEEDQQPPQHGFPDFQPQYQSQFHETLEGIESHLSSMQFFQQNFYENMEKSQADYMEEVKQIKAKQEEICTNNQRLETEKNMQLAIERQGRDIVEMTKQLNLWTRNTSAREAYTCWAQQQANPDLSEIPITQIPNIMQTNAEKGRPMFYGCLKSDYGATSSSHVDPQESVPLRTAPPSPGFHQPHPPPN</sequence>
<evidence type="ECO:0000313" key="5">
    <source>
        <dbReference type="Proteomes" id="UP001341840"/>
    </source>
</evidence>
<keyword evidence="1" id="KW-0175">Coiled coil</keyword>
<name>A0ABU6YU09_9FABA</name>
<feature type="domain" description="Putative plant transposon protein" evidence="3">
    <location>
        <begin position="57"/>
        <end position="251"/>
    </location>
</feature>
<dbReference type="Proteomes" id="UP001341840">
    <property type="component" value="Unassembled WGS sequence"/>
</dbReference>
<accession>A0ABU6YU09</accession>
<gene>
    <name evidence="4" type="ORF">PIB30_097429</name>
</gene>
<evidence type="ECO:0000256" key="1">
    <source>
        <dbReference type="SAM" id="Coils"/>
    </source>
</evidence>
<evidence type="ECO:0000313" key="4">
    <source>
        <dbReference type="EMBL" id="MED6213857.1"/>
    </source>
</evidence>
<feature type="coiled-coil region" evidence="1">
    <location>
        <begin position="349"/>
        <end position="383"/>
    </location>
</feature>